<dbReference type="Proteomes" id="UP000683360">
    <property type="component" value="Unassembled WGS sequence"/>
</dbReference>
<name>A0A8S3TWI5_MYTED</name>
<feature type="region of interest" description="Disordered" evidence="1">
    <location>
        <begin position="33"/>
        <end position="59"/>
    </location>
</feature>
<evidence type="ECO:0000313" key="2">
    <source>
        <dbReference type="EMBL" id="CAG2233131.1"/>
    </source>
</evidence>
<feature type="compositionally biased region" description="Polar residues" evidence="1">
    <location>
        <begin position="41"/>
        <end position="53"/>
    </location>
</feature>
<dbReference type="OrthoDB" id="6153280at2759"/>
<dbReference type="AlphaFoldDB" id="A0A8S3TWI5"/>
<reference evidence="2" key="1">
    <citation type="submission" date="2021-03" db="EMBL/GenBank/DDBJ databases">
        <authorList>
            <person name="Bekaert M."/>
        </authorList>
    </citation>
    <scope>NUCLEOTIDE SEQUENCE</scope>
</reference>
<feature type="compositionally biased region" description="Basic and acidic residues" evidence="1">
    <location>
        <begin position="86"/>
        <end position="98"/>
    </location>
</feature>
<protein>
    <submittedName>
        <fullName evidence="2">Uncharacterized protein</fullName>
    </submittedName>
</protein>
<proteinExistence type="predicted"/>
<organism evidence="2 3">
    <name type="scientific">Mytilus edulis</name>
    <name type="common">Blue mussel</name>
    <dbReference type="NCBI Taxonomy" id="6550"/>
    <lineage>
        <taxon>Eukaryota</taxon>
        <taxon>Metazoa</taxon>
        <taxon>Spiralia</taxon>
        <taxon>Lophotrochozoa</taxon>
        <taxon>Mollusca</taxon>
        <taxon>Bivalvia</taxon>
        <taxon>Autobranchia</taxon>
        <taxon>Pteriomorphia</taxon>
        <taxon>Mytilida</taxon>
        <taxon>Mytiloidea</taxon>
        <taxon>Mytilidae</taxon>
        <taxon>Mytilinae</taxon>
        <taxon>Mytilus</taxon>
    </lineage>
</organism>
<feature type="region of interest" description="Disordered" evidence="1">
    <location>
        <begin position="86"/>
        <end position="127"/>
    </location>
</feature>
<accession>A0A8S3TWI5</accession>
<gene>
    <name evidence="2" type="ORF">MEDL_45841</name>
</gene>
<comment type="caution">
    <text evidence="2">The sequence shown here is derived from an EMBL/GenBank/DDBJ whole genome shotgun (WGS) entry which is preliminary data.</text>
</comment>
<evidence type="ECO:0000313" key="3">
    <source>
        <dbReference type="Proteomes" id="UP000683360"/>
    </source>
</evidence>
<evidence type="ECO:0000256" key="1">
    <source>
        <dbReference type="SAM" id="MobiDB-lite"/>
    </source>
</evidence>
<keyword evidence="3" id="KW-1185">Reference proteome</keyword>
<feature type="compositionally biased region" description="Low complexity" evidence="1">
    <location>
        <begin position="103"/>
        <end position="117"/>
    </location>
</feature>
<sequence>MNSDNYVFKRKGNEEQFKVNSKVANKMKEGRCFLREDPKQTEQTQKAAQSISEDQSEGGWKIVTECETHSLADDYEEKKRIIRAENKAARKIKNEKQSKQHRSTSYSTSQSSRFNSNAPRNNVPVQRPGKCYECGIPRHWRVDHQLVHLVQQCKETRMTR</sequence>
<dbReference type="EMBL" id="CAJPWZ010002200">
    <property type="protein sequence ID" value="CAG2233131.1"/>
    <property type="molecule type" value="Genomic_DNA"/>
</dbReference>